<accession>A0AAN9YPM4</accession>
<comment type="caution">
    <text evidence="3">The sequence shown here is derived from an EMBL/GenBank/DDBJ whole genome shotgun (WGS) entry which is preliminary data.</text>
</comment>
<feature type="transmembrane region" description="Helical" evidence="2">
    <location>
        <begin position="13"/>
        <end position="33"/>
    </location>
</feature>
<keyword evidence="2" id="KW-0812">Transmembrane</keyword>
<dbReference type="AlphaFoldDB" id="A0AAN9YPM4"/>
<dbReference type="Proteomes" id="UP001320245">
    <property type="component" value="Unassembled WGS sequence"/>
</dbReference>
<feature type="transmembrane region" description="Helical" evidence="2">
    <location>
        <begin position="40"/>
        <end position="62"/>
    </location>
</feature>
<name>A0AAN9YPM4_9PEZI</name>
<evidence type="ECO:0000256" key="1">
    <source>
        <dbReference type="SAM" id="MobiDB-lite"/>
    </source>
</evidence>
<evidence type="ECO:0000313" key="3">
    <source>
        <dbReference type="EMBL" id="KAK7749897.1"/>
    </source>
</evidence>
<protein>
    <submittedName>
        <fullName evidence="3">Uncharacterized protein</fullName>
    </submittedName>
</protein>
<feature type="transmembrane region" description="Helical" evidence="2">
    <location>
        <begin position="82"/>
        <end position="104"/>
    </location>
</feature>
<sequence length="220" mass="24385">MDWLGLTISTLSAIFYGLKVSTLTVVSLAVFLLRLALYPVAVLWGILLFILTPVIYTFRFILSPLFFVVRNFPRLEFGSAAFVGITFGLIFTLTSSGIVSILGLNDSPDRDQDDNKKKTSYANSSSSPYDHDQDAQERYGWTKSPSGIVDTEHDDLQSILGDLDVDPKFEPLWANIDSADSDLGSLTRRGWRDSPNSKRKRGPAAALRIGTILEEDDDSL</sequence>
<evidence type="ECO:0000256" key="2">
    <source>
        <dbReference type="SAM" id="Phobius"/>
    </source>
</evidence>
<feature type="region of interest" description="Disordered" evidence="1">
    <location>
        <begin position="110"/>
        <end position="144"/>
    </location>
</feature>
<dbReference type="EMBL" id="JAJSPL020000001">
    <property type="protein sequence ID" value="KAK7749897.1"/>
    <property type="molecule type" value="Genomic_DNA"/>
</dbReference>
<keyword evidence="2" id="KW-1133">Transmembrane helix</keyword>
<evidence type="ECO:0000313" key="4">
    <source>
        <dbReference type="Proteomes" id="UP001320245"/>
    </source>
</evidence>
<feature type="region of interest" description="Disordered" evidence="1">
    <location>
        <begin position="180"/>
        <end position="205"/>
    </location>
</feature>
<proteinExistence type="predicted"/>
<gene>
    <name evidence="3" type="ORF">SLS53_000479</name>
</gene>
<organism evidence="3 4">
    <name type="scientific">Cytospora paraplurivora</name>
    <dbReference type="NCBI Taxonomy" id="2898453"/>
    <lineage>
        <taxon>Eukaryota</taxon>
        <taxon>Fungi</taxon>
        <taxon>Dikarya</taxon>
        <taxon>Ascomycota</taxon>
        <taxon>Pezizomycotina</taxon>
        <taxon>Sordariomycetes</taxon>
        <taxon>Sordariomycetidae</taxon>
        <taxon>Diaporthales</taxon>
        <taxon>Cytosporaceae</taxon>
        <taxon>Cytospora</taxon>
    </lineage>
</organism>
<keyword evidence="4" id="KW-1185">Reference proteome</keyword>
<keyword evidence="2" id="KW-0472">Membrane</keyword>
<reference evidence="3 4" key="1">
    <citation type="journal article" date="2023" name="PLoS ONE">
        <title>Cytospora paraplurivora sp. nov. isolated from orchards with fruit tree decline syndrome in Ontario, Canada.</title>
        <authorList>
            <person name="Ilyukhin E."/>
            <person name="Nguyen H.D.T."/>
            <person name="Castle A.J."/>
            <person name="Ellouze W."/>
        </authorList>
    </citation>
    <scope>NUCLEOTIDE SEQUENCE [LARGE SCALE GENOMIC DNA]</scope>
    <source>
        <strain evidence="3 4">FDS-564</strain>
    </source>
</reference>